<dbReference type="Proteomes" id="UP000318709">
    <property type="component" value="Chromosome"/>
</dbReference>
<keyword evidence="2" id="KW-0564">Palmitate</keyword>
<accession>A0A4Y6UB41</accession>
<dbReference type="Gene3D" id="2.20.200.10">
    <property type="entry name" value="Outer membrane efflux proteins (OEP)"/>
    <property type="match status" value="1"/>
</dbReference>
<keyword evidence="2" id="KW-0472">Membrane</keyword>
<gene>
    <name evidence="3" type="ORF">E3E12_05160</name>
</gene>
<evidence type="ECO:0000256" key="2">
    <source>
        <dbReference type="RuleBase" id="RU362097"/>
    </source>
</evidence>
<keyword evidence="2" id="KW-1134">Transmembrane beta strand</keyword>
<dbReference type="GO" id="GO:0005886">
    <property type="term" value="C:plasma membrane"/>
    <property type="evidence" value="ECO:0007669"/>
    <property type="project" value="UniProtKB-SubCell"/>
</dbReference>
<evidence type="ECO:0000313" key="3">
    <source>
        <dbReference type="EMBL" id="QDH13677.1"/>
    </source>
</evidence>
<evidence type="ECO:0000313" key="4">
    <source>
        <dbReference type="Proteomes" id="UP000318709"/>
    </source>
</evidence>
<organism evidence="3 4">
    <name type="scientific">Formicincola oecophyllae</name>
    <dbReference type="NCBI Taxonomy" id="2558361"/>
    <lineage>
        <taxon>Bacteria</taxon>
        <taxon>Pseudomonadati</taxon>
        <taxon>Pseudomonadota</taxon>
        <taxon>Alphaproteobacteria</taxon>
        <taxon>Acetobacterales</taxon>
        <taxon>Acetobacteraceae</taxon>
        <taxon>Formicincola</taxon>
    </lineage>
</organism>
<comment type="subcellular location">
    <subcellularLocation>
        <location evidence="2">Cell membrane</location>
        <topology evidence="2">Lipid-anchor</topology>
    </subcellularLocation>
</comment>
<dbReference type="NCBIfam" id="TIGR01845">
    <property type="entry name" value="outer_NodT"/>
    <property type="match status" value="1"/>
</dbReference>
<proteinExistence type="inferred from homology"/>
<dbReference type="PANTHER" id="PTHR30203:SF32">
    <property type="entry name" value="CATION EFFLUX SYSTEM PROTEIN CUSC"/>
    <property type="match status" value="1"/>
</dbReference>
<protein>
    <submittedName>
        <fullName evidence="3">Efflux transporter outer membrane subunit</fullName>
    </submittedName>
</protein>
<dbReference type="RefSeq" id="WP_141443385.1">
    <property type="nucleotide sequence ID" value="NZ_CP038231.1"/>
</dbReference>
<evidence type="ECO:0000256" key="1">
    <source>
        <dbReference type="ARBA" id="ARBA00007613"/>
    </source>
</evidence>
<sequence length="514" mass="56585">MKRFLSAMVGCCVLLASCKVGPDYKPEKMPISRQFASAKYQDPTKEQLDATARELKTWWARFNDPVLNALIARAVAGNYDLQAATQHIMAAQAYKMQVQAQWYPHLSVNAGGGNTRYSTAIDNWPLRPFHRDGPGRYNTEHTGPGKYADAAIMTWGATGGWILDIFGQIAREVESQQHMVQATIAQRRAVLLGILSGVASDYIALRTIQERLGVVENSIRTAHQSTDMAQRMFANGVGNSLSVSQALAEEHSERARLPVLLAQQQHMIHAIAILMGEMPGTLEPALERRQKMPHQPAFPAALPSTVLENRPDIQEAQQVYAASMARIGMAVADLYPHFSVPITFDPNASAFSEMFTLYGMAWNFLLMASVPVLDGGRITSEILQARAAAEGSRLGYRQTVLDAFGQVEDTMTDWQQDNVQVQERLAAANQATLARDQAQELYAAGLTPFLDVLNTQQNALSAQESAVITRGARLHDAVALYVAMGEGWQGYRGQTELPIQRNGGPSIIERAFMR</sequence>
<keyword evidence="2" id="KW-0812">Transmembrane</keyword>
<comment type="similarity">
    <text evidence="1 2">Belongs to the outer membrane factor (OMF) (TC 1.B.17) family.</text>
</comment>
<keyword evidence="2" id="KW-0449">Lipoprotein</keyword>
<dbReference type="Gene3D" id="1.20.1600.10">
    <property type="entry name" value="Outer membrane efflux proteins (OEP)"/>
    <property type="match status" value="1"/>
</dbReference>
<dbReference type="KEGG" id="swf:E3E12_05160"/>
<dbReference type="AlphaFoldDB" id="A0A4Y6UB41"/>
<dbReference type="InterPro" id="IPR010131">
    <property type="entry name" value="MdtP/NodT-like"/>
</dbReference>
<keyword evidence="4" id="KW-1185">Reference proteome</keyword>
<dbReference type="PROSITE" id="PS51257">
    <property type="entry name" value="PROKAR_LIPOPROTEIN"/>
    <property type="match status" value="1"/>
</dbReference>
<dbReference type="OrthoDB" id="9783100at2"/>
<name>A0A4Y6UB41_9PROT</name>
<dbReference type="Pfam" id="PF02321">
    <property type="entry name" value="OEP"/>
    <property type="match status" value="2"/>
</dbReference>
<dbReference type="SUPFAM" id="SSF56954">
    <property type="entry name" value="Outer membrane efflux proteins (OEP)"/>
    <property type="match status" value="1"/>
</dbReference>
<dbReference type="InterPro" id="IPR003423">
    <property type="entry name" value="OMP_efflux"/>
</dbReference>
<dbReference type="EMBL" id="CP038231">
    <property type="protein sequence ID" value="QDH13677.1"/>
    <property type="molecule type" value="Genomic_DNA"/>
</dbReference>
<dbReference type="GO" id="GO:0015562">
    <property type="term" value="F:efflux transmembrane transporter activity"/>
    <property type="evidence" value="ECO:0007669"/>
    <property type="project" value="InterPro"/>
</dbReference>
<dbReference type="PANTHER" id="PTHR30203">
    <property type="entry name" value="OUTER MEMBRANE CATION EFFLUX PROTEIN"/>
    <property type="match status" value="1"/>
</dbReference>
<reference evidence="3 4" key="1">
    <citation type="submission" date="2019-03" db="EMBL/GenBank/DDBJ databases">
        <title>The complete genome sequence of Swingsia_sp. F3b2 LMG30590(T).</title>
        <authorList>
            <person name="Chua K.-O."/>
            <person name="Chan K.-G."/>
            <person name="See-Too W.-S."/>
        </authorList>
    </citation>
    <scope>NUCLEOTIDE SEQUENCE [LARGE SCALE GENOMIC DNA]</scope>
    <source>
        <strain evidence="3 4">F3b2</strain>
    </source>
</reference>